<evidence type="ECO:0000256" key="1">
    <source>
        <dbReference type="SAM" id="MobiDB-lite"/>
    </source>
</evidence>
<dbReference type="SUPFAM" id="SSF54106">
    <property type="entry name" value="LysM domain"/>
    <property type="match status" value="1"/>
</dbReference>
<dbReference type="EMBL" id="KN880619">
    <property type="protein sequence ID" value="KIY64786.1"/>
    <property type="molecule type" value="Genomic_DNA"/>
</dbReference>
<dbReference type="CDD" id="cd00118">
    <property type="entry name" value="LysM"/>
    <property type="match status" value="1"/>
</dbReference>
<gene>
    <name evidence="2" type="ORF">CYLTODRAFT_401441</name>
</gene>
<dbReference type="OrthoDB" id="2107166at2759"/>
<sequence>MASFNTDHDLCLACSSSFSSSSREKPYVTSCCERPICSRCVTANPRLMRYNPCLSCLGGVGVIAVGSGKANSTQSTNIDGAVRDQDNFAIGDDDEEEEAPPAYPTATSNVQAIPPNDEALSAQHNSISEPESSTVSYSTDDASDTVRPLRYFIKRSDTLQGIALRFSVDGRDLCRINNLPPSTLTLTPHILHTRDSIELPPGARASEKDLNKPSAEEQHQREARRVEKRLQVVAKEADWRVARAYVALAEHPETLGDMKKKSDMESRALDQYLDDEEWSRTAGKPRIEGFPYFTQAPSSSKVGGSSPRWKFW</sequence>
<feature type="compositionally biased region" description="Basic and acidic residues" evidence="1">
    <location>
        <begin position="205"/>
        <end position="224"/>
    </location>
</feature>
<evidence type="ECO:0000313" key="2">
    <source>
        <dbReference type="EMBL" id="KIY64786.1"/>
    </source>
</evidence>
<dbReference type="InterPro" id="IPR018392">
    <property type="entry name" value="LysM"/>
</dbReference>
<organism evidence="2 3">
    <name type="scientific">Cylindrobasidium torrendii FP15055 ss-10</name>
    <dbReference type="NCBI Taxonomy" id="1314674"/>
    <lineage>
        <taxon>Eukaryota</taxon>
        <taxon>Fungi</taxon>
        <taxon>Dikarya</taxon>
        <taxon>Basidiomycota</taxon>
        <taxon>Agaricomycotina</taxon>
        <taxon>Agaricomycetes</taxon>
        <taxon>Agaricomycetidae</taxon>
        <taxon>Agaricales</taxon>
        <taxon>Marasmiineae</taxon>
        <taxon>Physalacriaceae</taxon>
        <taxon>Cylindrobasidium</taxon>
    </lineage>
</organism>
<dbReference type="AlphaFoldDB" id="A0A0D7B5J4"/>
<dbReference type="Proteomes" id="UP000054007">
    <property type="component" value="Unassembled WGS sequence"/>
</dbReference>
<reference evidence="2 3" key="1">
    <citation type="journal article" date="2015" name="Fungal Genet. Biol.">
        <title>Evolution of novel wood decay mechanisms in Agaricales revealed by the genome sequences of Fistulina hepatica and Cylindrobasidium torrendii.</title>
        <authorList>
            <person name="Floudas D."/>
            <person name="Held B.W."/>
            <person name="Riley R."/>
            <person name="Nagy L.G."/>
            <person name="Koehler G."/>
            <person name="Ransdell A.S."/>
            <person name="Younus H."/>
            <person name="Chow J."/>
            <person name="Chiniquy J."/>
            <person name="Lipzen A."/>
            <person name="Tritt A."/>
            <person name="Sun H."/>
            <person name="Haridas S."/>
            <person name="LaButti K."/>
            <person name="Ohm R.A."/>
            <person name="Kues U."/>
            <person name="Blanchette R.A."/>
            <person name="Grigoriev I.V."/>
            <person name="Minto R.E."/>
            <person name="Hibbett D.S."/>
        </authorList>
    </citation>
    <scope>NUCLEOTIDE SEQUENCE [LARGE SCALE GENOMIC DNA]</scope>
    <source>
        <strain evidence="2 3">FP15055 ss-10</strain>
    </source>
</reference>
<protein>
    <recommendedName>
        <fullName evidence="4">LysM domain-containing protein</fullName>
    </recommendedName>
</protein>
<accession>A0A0D7B5J4</accession>
<feature type="region of interest" description="Disordered" evidence="1">
    <location>
        <begin position="92"/>
        <end position="141"/>
    </location>
</feature>
<feature type="region of interest" description="Disordered" evidence="1">
    <location>
        <begin position="197"/>
        <end position="224"/>
    </location>
</feature>
<dbReference type="Gene3D" id="3.10.350.10">
    <property type="entry name" value="LysM domain"/>
    <property type="match status" value="1"/>
</dbReference>
<name>A0A0D7B5J4_9AGAR</name>
<dbReference type="InterPro" id="IPR036779">
    <property type="entry name" value="LysM_dom_sf"/>
</dbReference>
<evidence type="ECO:0000313" key="3">
    <source>
        <dbReference type="Proteomes" id="UP000054007"/>
    </source>
</evidence>
<feature type="compositionally biased region" description="Polar residues" evidence="1">
    <location>
        <begin position="122"/>
        <end position="140"/>
    </location>
</feature>
<proteinExistence type="predicted"/>
<keyword evidence="3" id="KW-1185">Reference proteome</keyword>
<evidence type="ECO:0008006" key="4">
    <source>
        <dbReference type="Google" id="ProtNLM"/>
    </source>
</evidence>